<feature type="coiled-coil region" evidence="1">
    <location>
        <begin position="1"/>
        <end position="35"/>
    </location>
</feature>
<evidence type="ECO:0000313" key="2">
    <source>
        <dbReference type="EMBL" id="PRP68571.1"/>
    </source>
</evidence>
<evidence type="ECO:0000256" key="1">
    <source>
        <dbReference type="SAM" id="Coils"/>
    </source>
</evidence>
<dbReference type="Proteomes" id="UP000239469">
    <property type="component" value="Unassembled WGS sequence"/>
</dbReference>
<organism evidence="2 3">
    <name type="scientific">Chromobacterium amazonense</name>
    <dbReference type="NCBI Taxonomy" id="1382803"/>
    <lineage>
        <taxon>Bacteria</taxon>
        <taxon>Pseudomonadati</taxon>
        <taxon>Pseudomonadota</taxon>
        <taxon>Betaproteobacteria</taxon>
        <taxon>Neisseriales</taxon>
        <taxon>Chromobacteriaceae</taxon>
        <taxon>Chromobacterium</taxon>
    </lineage>
</organism>
<dbReference type="EMBL" id="MTBD01000109">
    <property type="protein sequence ID" value="PRP68571.1"/>
    <property type="molecule type" value="Genomic_DNA"/>
</dbReference>
<reference evidence="2 3" key="1">
    <citation type="submission" date="2017-01" db="EMBL/GenBank/DDBJ databases">
        <title>New insights into the genetic diversity of Chromobacterium isolated from tropical freshwater lake.</title>
        <authorList>
            <person name="Santos A.B."/>
            <person name="Nascimento A.M."/>
            <person name="Da Silva P.C."/>
        </authorList>
    </citation>
    <scope>NUCLEOTIDE SEQUENCE [LARGE SCALE GENOMIC DNA]</scope>
    <source>
        <strain evidence="2 3">56AF</strain>
    </source>
</reference>
<evidence type="ECO:0008006" key="4">
    <source>
        <dbReference type="Google" id="ProtNLM"/>
    </source>
</evidence>
<comment type="caution">
    <text evidence="2">The sequence shown here is derived from an EMBL/GenBank/DDBJ whole genome shotgun (WGS) entry which is preliminary data.</text>
</comment>
<dbReference type="OrthoDB" id="9113827at2"/>
<accession>A0A2S9WYM9</accession>
<proteinExistence type="predicted"/>
<evidence type="ECO:0000313" key="3">
    <source>
        <dbReference type="Proteomes" id="UP000239469"/>
    </source>
</evidence>
<sequence>MDLMKKRLQATQERLEQMKAERKAVQKERRQVVKQSRADQARKAQLVGEAVLRRVEAGDWDEADFLSMMDAALSRPVDRALFGLED</sequence>
<keyword evidence="1" id="KW-0175">Coiled coil</keyword>
<protein>
    <recommendedName>
        <fullName evidence="4">Mobilization protein</fullName>
    </recommendedName>
</protein>
<gene>
    <name evidence="2" type="ORF">BUE93_21665</name>
</gene>
<dbReference type="AlphaFoldDB" id="A0A2S9WYM9"/>
<name>A0A2S9WYM9_9NEIS</name>